<sequence length="367" mass="40557">MKMSLSSFRSAMFACVAGLAALAPLAASAADADAIARSKTERDVLIYSNIAAYNWGPVIDAFHAKYPWLKVEALDLGPAEAFERYYSESSVKRRTADIIAVAAPDTWMRFIDRDQVEPYATPDAAVLPEWSKPVKGLYTISADPVVLIYNKLLLKSKDQRPDTLDGLAAQIRKQPALYTKRLTTYDATSHPFAYALHWTYVHKRGQKGWDALKALGPQTRPEGGGATMVEKITAGEYVGAYFGSSVTFLRRMKEEGRDQVLDWTLLRDGTPIMVRGMAITRAASHKAAAQLFIDFALSREGQIAVGKGGLTPYRPDVAKSAVPFLTLDAIRDTVGESNLFMVGYDRAMLQEQDQFLAQWKAAYGLKR</sequence>
<proteinExistence type="predicted"/>
<dbReference type="InterPro" id="IPR006059">
    <property type="entry name" value="SBP"/>
</dbReference>
<feature type="chain" id="PRO_5046752565" evidence="2">
    <location>
        <begin position="30"/>
        <end position="367"/>
    </location>
</feature>
<organism evidence="3 4">
    <name type="scientific">Steroidobacter flavus</name>
    <dbReference type="NCBI Taxonomy" id="1842136"/>
    <lineage>
        <taxon>Bacteria</taxon>
        <taxon>Pseudomonadati</taxon>
        <taxon>Pseudomonadota</taxon>
        <taxon>Gammaproteobacteria</taxon>
        <taxon>Steroidobacterales</taxon>
        <taxon>Steroidobacteraceae</taxon>
        <taxon>Steroidobacter</taxon>
    </lineage>
</organism>
<reference evidence="4" key="1">
    <citation type="journal article" date="2019" name="Int. J. Syst. Evol. Microbiol.">
        <title>The Global Catalogue of Microorganisms (GCM) 10K type strain sequencing project: providing services to taxonomists for standard genome sequencing and annotation.</title>
        <authorList>
            <consortium name="The Broad Institute Genomics Platform"/>
            <consortium name="The Broad Institute Genome Sequencing Center for Infectious Disease"/>
            <person name="Wu L."/>
            <person name="Ma J."/>
        </authorList>
    </citation>
    <scope>NUCLEOTIDE SEQUENCE [LARGE SCALE GENOMIC DNA]</scope>
    <source>
        <strain evidence="4">CGMCC 1.10759</strain>
    </source>
</reference>
<keyword evidence="4" id="KW-1185">Reference proteome</keyword>
<name>A0ABV8SZ82_9GAMM</name>
<dbReference type="PANTHER" id="PTHR30006">
    <property type="entry name" value="THIAMINE-BINDING PERIPLASMIC PROTEIN-RELATED"/>
    <property type="match status" value="1"/>
</dbReference>
<comment type="caution">
    <text evidence="3">The sequence shown here is derived from an EMBL/GenBank/DDBJ whole genome shotgun (WGS) entry which is preliminary data.</text>
</comment>
<feature type="signal peptide" evidence="2">
    <location>
        <begin position="1"/>
        <end position="29"/>
    </location>
</feature>
<protein>
    <submittedName>
        <fullName evidence="3">ABC transporter substrate-binding protein</fullName>
    </submittedName>
</protein>
<dbReference type="Proteomes" id="UP001595904">
    <property type="component" value="Unassembled WGS sequence"/>
</dbReference>
<dbReference type="Gene3D" id="3.40.190.10">
    <property type="entry name" value="Periplasmic binding protein-like II"/>
    <property type="match status" value="2"/>
</dbReference>
<gene>
    <name evidence="3" type="ORF">ACFPN2_27805</name>
</gene>
<dbReference type="RefSeq" id="WP_380602731.1">
    <property type="nucleotide sequence ID" value="NZ_JBHSDU010000014.1"/>
</dbReference>
<dbReference type="EMBL" id="JBHSDU010000014">
    <property type="protein sequence ID" value="MFC4312921.1"/>
    <property type="molecule type" value="Genomic_DNA"/>
</dbReference>
<dbReference type="SUPFAM" id="SSF53850">
    <property type="entry name" value="Periplasmic binding protein-like II"/>
    <property type="match status" value="1"/>
</dbReference>
<accession>A0ABV8SZ82</accession>
<evidence type="ECO:0000256" key="2">
    <source>
        <dbReference type="SAM" id="SignalP"/>
    </source>
</evidence>
<dbReference type="Pfam" id="PF13416">
    <property type="entry name" value="SBP_bac_8"/>
    <property type="match status" value="1"/>
</dbReference>
<evidence type="ECO:0000313" key="4">
    <source>
        <dbReference type="Proteomes" id="UP001595904"/>
    </source>
</evidence>
<evidence type="ECO:0000313" key="3">
    <source>
        <dbReference type="EMBL" id="MFC4312921.1"/>
    </source>
</evidence>
<evidence type="ECO:0000256" key="1">
    <source>
        <dbReference type="ARBA" id="ARBA00022729"/>
    </source>
</evidence>
<dbReference type="PANTHER" id="PTHR30006:SF25">
    <property type="entry name" value="PHOSPHOGLYCERATE TRANSPORT REGULATORY PROTEIN PGTC"/>
    <property type="match status" value="1"/>
</dbReference>
<keyword evidence="1 2" id="KW-0732">Signal</keyword>